<sequence>MSPKERTSIGSITQSRKKSRLLRFIQSSLQTQQRLHINVLGKGRLKNLYKLSSVYCKKALGKNTYGHLKLCSVYRKNAFDKKT</sequence>
<dbReference type="AlphaFoldDB" id="A0A4Y2FN02"/>
<gene>
    <name evidence="1" type="ORF">AVEN_183862_1</name>
</gene>
<proteinExistence type="predicted"/>
<dbReference type="EMBL" id="BGPR01000999">
    <property type="protein sequence ID" value="GBM42581.1"/>
    <property type="molecule type" value="Genomic_DNA"/>
</dbReference>
<dbReference type="Proteomes" id="UP000499080">
    <property type="component" value="Unassembled WGS sequence"/>
</dbReference>
<name>A0A4Y2FN02_ARAVE</name>
<evidence type="ECO:0000313" key="1">
    <source>
        <dbReference type="EMBL" id="GBM42581.1"/>
    </source>
</evidence>
<keyword evidence="2" id="KW-1185">Reference proteome</keyword>
<protein>
    <submittedName>
        <fullName evidence="1">Uncharacterized protein</fullName>
    </submittedName>
</protein>
<organism evidence="1 2">
    <name type="scientific">Araneus ventricosus</name>
    <name type="common">Orbweaver spider</name>
    <name type="synonym">Epeira ventricosa</name>
    <dbReference type="NCBI Taxonomy" id="182803"/>
    <lineage>
        <taxon>Eukaryota</taxon>
        <taxon>Metazoa</taxon>
        <taxon>Ecdysozoa</taxon>
        <taxon>Arthropoda</taxon>
        <taxon>Chelicerata</taxon>
        <taxon>Arachnida</taxon>
        <taxon>Araneae</taxon>
        <taxon>Araneomorphae</taxon>
        <taxon>Entelegynae</taxon>
        <taxon>Araneoidea</taxon>
        <taxon>Araneidae</taxon>
        <taxon>Araneus</taxon>
    </lineage>
</organism>
<comment type="caution">
    <text evidence="1">The sequence shown here is derived from an EMBL/GenBank/DDBJ whole genome shotgun (WGS) entry which is preliminary data.</text>
</comment>
<accession>A0A4Y2FN02</accession>
<reference evidence="1 2" key="1">
    <citation type="journal article" date="2019" name="Sci. Rep.">
        <title>Orb-weaving spider Araneus ventricosus genome elucidates the spidroin gene catalogue.</title>
        <authorList>
            <person name="Kono N."/>
            <person name="Nakamura H."/>
            <person name="Ohtoshi R."/>
            <person name="Moran D.A.P."/>
            <person name="Shinohara A."/>
            <person name="Yoshida Y."/>
            <person name="Fujiwara M."/>
            <person name="Mori M."/>
            <person name="Tomita M."/>
            <person name="Arakawa K."/>
        </authorList>
    </citation>
    <scope>NUCLEOTIDE SEQUENCE [LARGE SCALE GENOMIC DNA]</scope>
</reference>
<evidence type="ECO:0000313" key="2">
    <source>
        <dbReference type="Proteomes" id="UP000499080"/>
    </source>
</evidence>